<reference evidence="3" key="1">
    <citation type="journal article" date="2018" name="Gigascience">
        <title>Genome assembly of the Pink Ipe (Handroanthus impetiginosus, Bignoniaceae), a highly valued, ecologically keystone Neotropical timber forest tree.</title>
        <authorList>
            <person name="Silva-Junior O.B."/>
            <person name="Grattapaglia D."/>
            <person name="Novaes E."/>
            <person name="Collevatti R.G."/>
        </authorList>
    </citation>
    <scope>NUCLEOTIDE SEQUENCE [LARGE SCALE GENOMIC DNA]</scope>
    <source>
        <strain evidence="3">cv. UFG-1</strain>
    </source>
</reference>
<keyword evidence="3" id="KW-1185">Reference proteome</keyword>
<keyword evidence="1" id="KW-1133">Transmembrane helix</keyword>
<dbReference type="PANTHER" id="PTHR38928:SF7">
    <property type="entry name" value="ARGOS7"/>
    <property type="match status" value="1"/>
</dbReference>
<keyword evidence="1" id="KW-0472">Membrane</keyword>
<dbReference type="Proteomes" id="UP000231279">
    <property type="component" value="Unassembled WGS sequence"/>
</dbReference>
<dbReference type="AlphaFoldDB" id="A0A2G9HLC2"/>
<feature type="transmembrane region" description="Helical" evidence="1">
    <location>
        <begin position="68"/>
        <end position="86"/>
    </location>
</feature>
<sequence length="99" mass="11081">MVYRIEERLSFPANRTSIDYYNQGRKAPLKSLMSRYFFSLKSIVSMILLTVSLLLLPLVLPPLPPPPLMLLLVPVAIMAVLIFLAVTPPQIPNVAFNSV</sequence>
<dbReference type="EMBL" id="NKXS01001474">
    <property type="protein sequence ID" value="PIN18322.1"/>
    <property type="molecule type" value="Genomic_DNA"/>
</dbReference>
<protein>
    <submittedName>
        <fullName evidence="2">Uncharacterized protein</fullName>
    </submittedName>
</protein>
<evidence type="ECO:0000313" key="2">
    <source>
        <dbReference type="EMBL" id="PIN18322.1"/>
    </source>
</evidence>
<evidence type="ECO:0000313" key="3">
    <source>
        <dbReference type="Proteomes" id="UP000231279"/>
    </source>
</evidence>
<gene>
    <name evidence="2" type="ORF">CDL12_09027</name>
</gene>
<evidence type="ECO:0000256" key="1">
    <source>
        <dbReference type="SAM" id="Phobius"/>
    </source>
</evidence>
<comment type="caution">
    <text evidence="2">The sequence shown here is derived from an EMBL/GenBank/DDBJ whole genome shotgun (WGS) entry which is preliminary data.</text>
</comment>
<dbReference type="PANTHER" id="PTHR38928">
    <property type="entry name" value="ARGOS7"/>
    <property type="match status" value="1"/>
</dbReference>
<proteinExistence type="predicted"/>
<feature type="transmembrane region" description="Helical" evidence="1">
    <location>
        <begin position="36"/>
        <end position="56"/>
    </location>
</feature>
<name>A0A2G9HLC2_9LAMI</name>
<dbReference type="OrthoDB" id="10504351at2759"/>
<keyword evidence="1" id="KW-0812">Transmembrane</keyword>
<accession>A0A2G9HLC2</accession>
<organism evidence="2 3">
    <name type="scientific">Handroanthus impetiginosus</name>
    <dbReference type="NCBI Taxonomy" id="429701"/>
    <lineage>
        <taxon>Eukaryota</taxon>
        <taxon>Viridiplantae</taxon>
        <taxon>Streptophyta</taxon>
        <taxon>Embryophyta</taxon>
        <taxon>Tracheophyta</taxon>
        <taxon>Spermatophyta</taxon>
        <taxon>Magnoliopsida</taxon>
        <taxon>eudicotyledons</taxon>
        <taxon>Gunneridae</taxon>
        <taxon>Pentapetalae</taxon>
        <taxon>asterids</taxon>
        <taxon>lamiids</taxon>
        <taxon>Lamiales</taxon>
        <taxon>Bignoniaceae</taxon>
        <taxon>Crescentiina</taxon>
        <taxon>Tabebuia alliance</taxon>
        <taxon>Handroanthus</taxon>
    </lineage>
</organism>